<evidence type="ECO:0000313" key="2">
    <source>
        <dbReference type="EMBL" id="KAJ7190065.1"/>
    </source>
</evidence>
<comment type="caution">
    <text evidence="2">The sequence shown here is derived from an EMBL/GenBank/DDBJ whole genome shotgun (WGS) entry which is preliminary data.</text>
</comment>
<accession>A0AAD6UQG0</accession>
<protein>
    <submittedName>
        <fullName evidence="2">Uncharacterized protein</fullName>
    </submittedName>
</protein>
<keyword evidence="3" id="KW-1185">Reference proteome</keyword>
<dbReference type="AlphaFoldDB" id="A0AAD6UQG0"/>
<feature type="region of interest" description="Disordered" evidence="1">
    <location>
        <begin position="278"/>
        <end position="297"/>
    </location>
</feature>
<organism evidence="2 3">
    <name type="scientific">Mycena pura</name>
    <dbReference type="NCBI Taxonomy" id="153505"/>
    <lineage>
        <taxon>Eukaryota</taxon>
        <taxon>Fungi</taxon>
        <taxon>Dikarya</taxon>
        <taxon>Basidiomycota</taxon>
        <taxon>Agaricomycotina</taxon>
        <taxon>Agaricomycetes</taxon>
        <taxon>Agaricomycetidae</taxon>
        <taxon>Agaricales</taxon>
        <taxon>Marasmiineae</taxon>
        <taxon>Mycenaceae</taxon>
        <taxon>Mycena</taxon>
    </lineage>
</organism>
<proteinExistence type="predicted"/>
<evidence type="ECO:0000313" key="3">
    <source>
        <dbReference type="Proteomes" id="UP001219525"/>
    </source>
</evidence>
<sequence length="584" mass="64630">MSPQEDSLPLLRKDSIFSSWQSDAKAYLRRKEVFGRCLTASTDVVANEKCVGILWGMLSADVKPLVKQHEDDPKALGDALATIYHKGHGSISGAQISNGFLKYPIDIRAADIKRIVKISAERISSGNQTDISRDLDLICDWDPNDSPVTNVNSPGCPCTTVKVKKPPTARRSPPSRRREPIAKVCSLYLTGHSVEQRQGRYSVLVVLHVVFKLQPEVHAGAVDEWPWTPVLSLFVRSTRSETSSTRSVQLPLWRAHTAYPHSPSPRLLTHDYRFAGQQGGPTRAARQGGDAPARDAHVRGRRLASTLARPWGWAVERITDFFFRKPVDALPVDERLHVLVTTYEARESTLPARGALGAREVHDSVGKTRRATFASSSMLPLLLRPVAAVASCKLYKMQDSGRAIWPLQLEAALVEAFPAALDCPQCMRPSFTAAAFDILMPPQSLDNPRGMHIDVKWANVMVLSPERIKDLASQAELILTRFAEEIDREEFVEDADCCIYLANKLQHNCVRVTACTCSTNDSCEYIDARESHEYGDRSSACAGVWTPYRFVLAIEANGERISALAAPNAGLAIVVRDDVDTDKR</sequence>
<reference evidence="2" key="1">
    <citation type="submission" date="2023-03" db="EMBL/GenBank/DDBJ databases">
        <title>Massive genome expansion in bonnet fungi (Mycena s.s.) driven by repeated elements and novel gene families across ecological guilds.</title>
        <authorList>
            <consortium name="Lawrence Berkeley National Laboratory"/>
            <person name="Harder C.B."/>
            <person name="Miyauchi S."/>
            <person name="Viragh M."/>
            <person name="Kuo A."/>
            <person name="Thoen E."/>
            <person name="Andreopoulos B."/>
            <person name="Lu D."/>
            <person name="Skrede I."/>
            <person name="Drula E."/>
            <person name="Henrissat B."/>
            <person name="Morin E."/>
            <person name="Kohler A."/>
            <person name="Barry K."/>
            <person name="LaButti K."/>
            <person name="Morin E."/>
            <person name="Salamov A."/>
            <person name="Lipzen A."/>
            <person name="Mereny Z."/>
            <person name="Hegedus B."/>
            <person name="Baldrian P."/>
            <person name="Stursova M."/>
            <person name="Weitz H."/>
            <person name="Taylor A."/>
            <person name="Grigoriev I.V."/>
            <person name="Nagy L.G."/>
            <person name="Martin F."/>
            <person name="Kauserud H."/>
        </authorList>
    </citation>
    <scope>NUCLEOTIDE SEQUENCE</scope>
    <source>
        <strain evidence="2">9144</strain>
    </source>
</reference>
<evidence type="ECO:0000256" key="1">
    <source>
        <dbReference type="SAM" id="MobiDB-lite"/>
    </source>
</evidence>
<dbReference type="Proteomes" id="UP001219525">
    <property type="component" value="Unassembled WGS sequence"/>
</dbReference>
<name>A0AAD6UQG0_9AGAR</name>
<dbReference type="EMBL" id="JARJCW010000158">
    <property type="protein sequence ID" value="KAJ7190065.1"/>
    <property type="molecule type" value="Genomic_DNA"/>
</dbReference>
<gene>
    <name evidence="2" type="ORF">GGX14DRAFT_580162</name>
</gene>